<dbReference type="InterPro" id="IPR042178">
    <property type="entry name" value="Serpin_sf_1"/>
</dbReference>
<sequence length="388" mass="42101">MDLRASIANQTDVGLGITKKLLQTEGKDKNVVYSPLSIHVVLSLIAAGSKGPTQEQLLSFLKSTVAGDLNSFASELVAVIFADGSPTGGPRLSFANGIWVDKPLPFKPPFKEVVNTAYKAALKQVDFQTKAAEVAAGVNLWAEKETSGLIKEVLPVGSIDSSTRLIFANALYFKGAWNEKFEASFTKESDFHLLDGSKVQAPFMTSKKKQFLSAYNDFKVLGLPYKQGEDKRRFSMHIFLPDAKDGLPALIEKVGSGSGFLERHLPYEQVAVSDFKLPKFKISFGFEASNLLKGLGLVLPFSGEGGLTEMVDSPVGQNLYVSSIFHKSFIEVNEEGTEAAAASAGVIKLRGMPKTIDFVADHPFLFLIKEEMTGTVLFIGHVLNPLAD</sequence>
<comment type="similarity">
    <text evidence="1 4">Belongs to the serpin family.</text>
</comment>
<dbReference type="GO" id="GO:0005615">
    <property type="term" value="C:extracellular space"/>
    <property type="evidence" value="ECO:0007669"/>
    <property type="project" value="InterPro"/>
</dbReference>
<evidence type="ECO:0000256" key="3">
    <source>
        <dbReference type="ARBA" id="ARBA00022900"/>
    </source>
</evidence>
<keyword evidence="3" id="KW-0722">Serine protease inhibitor</keyword>
<dbReference type="CDD" id="cd02043">
    <property type="entry name" value="serpinP_plants"/>
    <property type="match status" value="1"/>
</dbReference>
<keyword evidence="7" id="KW-1185">Reference proteome</keyword>
<evidence type="ECO:0000313" key="6">
    <source>
        <dbReference type="EMBL" id="PRQ26929.1"/>
    </source>
</evidence>
<proteinExistence type="inferred from homology"/>
<gene>
    <name evidence="6" type="ORF">RchiOBHm_Chr6g0299901</name>
</gene>
<reference evidence="6 7" key="1">
    <citation type="journal article" date="2018" name="Nat. Genet.">
        <title>The Rosa genome provides new insights in the design of modern roses.</title>
        <authorList>
            <person name="Bendahmane M."/>
        </authorList>
    </citation>
    <scope>NUCLEOTIDE SEQUENCE [LARGE SCALE GENOMIC DNA]</scope>
    <source>
        <strain evidence="7">cv. Old Blush</strain>
    </source>
</reference>
<accession>A0A2P6PYE0</accession>
<keyword evidence="2" id="KW-0646">Protease inhibitor</keyword>
<name>A0A2P6PYE0_ROSCH</name>
<dbReference type="Gene3D" id="2.30.39.10">
    <property type="entry name" value="Alpha-1-antitrypsin, domain 1"/>
    <property type="match status" value="1"/>
</dbReference>
<dbReference type="STRING" id="74649.A0A2P6PYE0"/>
<dbReference type="FunFam" id="3.30.497.10:FF:000012">
    <property type="entry name" value="Predicted protein"/>
    <property type="match status" value="1"/>
</dbReference>
<evidence type="ECO:0000256" key="2">
    <source>
        <dbReference type="ARBA" id="ARBA00022690"/>
    </source>
</evidence>
<evidence type="ECO:0000259" key="5">
    <source>
        <dbReference type="SMART" id="SM00093"/>
    </source>
</evidence>
<dbReference type="OrthoDB" id="1063785at2759"/>
<dbReference type="SUPFAM" id="SSF56574">
    <property type="entry name" value="Serpins"/>
    <property type="match status" value="1"/>
</dbReference>
<dbReference type="PROSITE" id="PS00284">
    <property type="entry name" value="SERPIN"/>
    <property type="match status" value="1"/>
</dbReference>
<protein>
    <submittedName>
        <fullName evidence="6">Putative Serpin family protein</fullName>
    </submittedName>
</protein>
<dbReference type="InterPro" id="IPR023795">
    <property type="entry name" value="Serpin_CS"/>
</dbReference>
<organism evidence="6 7">
    <name type="scientific">Rosa chinensis</name>
    <name type="common">China rose</name>
    <dbReference type="NCBI Taxonomy" id="74649"/>
    <lineage>
        <taxon>Eukaryota</taxon>
        <taxon>Viridiplantae</taxon>
        <taxon>Streptophyta</taxon>
        <taxon>Embryophyta</taxon>
        <taxon>Tracheophyta</taxon>
        <taxon>Spermatophyta</taxon>
        <taxon>Magnoliopsida</taxon>
        <taxon>eudicotyledons</taxon>
        <taxon>Gunneridae</taxon>
        <taxon>Pentapetalae</taxon>
        <taxon>rosids</taxon>
        <taxon>fabids</taxon>
        <taxon>Rosales</taxon>
        <taxon>Rosaceae</taxon>
        <taxon>Rosoideae</taxon>
        <taxon>Rosoideae incertae sedis</taxon>
        <taxon>Rosa</taxon>
    </lineage>
</organism>
<dbReference type="AlphaFoldDB" id="A0A2P6PYE0"/>
<dbReference type="EMBL" id="PDCK01000044">
    <property type="protein sequence ID" value="PRQ26929.1"/>
    <property type="molecule type" value="Genomic_DNA"/>
</dbReference>
<dbReference type="SMART" id="SM00093">
    <property type="entry name" value="SERPIN"/>
    <property type="match status" value="1"/>
</dbReference>
<dbReference type="InterPro" id="IPR000215">
    <property type="entry name" value="Serpin_fam"/>
</dbReference>
<dbReference type="PANTHER" id="PTHR11461">
    <property type="entry name" value="SERINE PROTEASE INHIBITOR, SERPIN"/>
    <property type="match status" value="1"/>
</dbReference>
<dbReference type="Gene3D" id="3.30.497.10">
    <property type="entry name" value="Antithrombin, subunit I, domain 2"/>
    <property type="match status" value="1"/>
</dbReference>
<dbReference type="GO" id="GO:0004867">
    <property type="term" value="F:serine-type endopeptidase inhibitor activity"/>
    <property type="evidence" value="ECO:0007669"/>
    <property type="project" value="UniProtKB-KW"/>
</dbReference>
<comment type="caution">
    <text evidence="6">The sequence shown here is derived from an EMBL/GenBank/DDBJ whole genome shotgun (WGS) entry which is preliminary data.</text>
</comment>
<dbReference type="InterPro" id="IPR042185">
    <property type="entry name" value="Serpin_sf_2"/>
</dbReference>
<dbReference type="InterPro" id="IPR023796">
    <property type="entry name" value="Serpin_dom"/>
</dbReference>
<dbReference type="Gramene" id="PRQ26929">
    <property type="protein sequence ID" value="PRQ26929"/>
    <property type="gene ID" value="RchiOBHm_Chr6g0299901"/>
</dbReference>
<feature type="domain" description="Serpin" evidence="5">
    <location>
        <begin position="15"/>
        <end position="385"/>
    </location>
</feature>
<evidence type="ECO:0000313" key="7">
    <source>
        <dbReference type="Proteomes" id="UP000238479"/>
    </source>
</evidence>
<dbReference type="InterPro" id="IPR036186">
    <property type="entry name" value="Serpin_sf"/>
</dbReference>
<dbReference type="OMA" id="YFNAAWA"/>
<evidence type="ECO:0000256" key="4">
    <source>
        <dbReference type="RuleBase" id="RU000411"/>
    </source>
</evidence>
<dbReference type="PANTHER" id="PTHR11461:SF211">
    <property type="entry name" value="GH10112P-RELATED"/>
    <property type="match status" value="1"/>
</dbReference>
<dbReference type="Proteomes" id="UP000238479">
    <property type="component" value="Chromosome 6"/>
</dbReference>
<dbReference type="Pfam" id="PF00079">
    <property type="entry name" value="Serpin"/>
    <property type="match status" value="1"/>
</dbReference>
<evidence type="ECO:0000256" key="1">
    <source>
        <dbReference type="ARBA" id="ARBA00009500"/>
    </source>
</evidence>